<dbReference type="RefSeq" id="WP_028752826.1">
    <property type="nucleotide sequence ID" value="NZ_JACIIG010000001.1"/>
</dbReference>
<dbReference type="GeneID" id="32527685"/>
<proteinExistence type="predicted"/>
<gene>
    <name evidence="1" type="ORF">GGE60_000625</name>
</gene>
<evidence type="ECO:0008006" key="3">
    <source>
        <dbReference type="Google" id="ProtNLM"/>
    </source>
</evidence>
<protein>
    <recommendedName>
        <fullName evidence="3">Growth inhibitor PemK</fullName>
    </recommendedName>
</protein>
<reference evidence="1 2" key="1">
    <citation type="submission" date="2020-08" db="EMBL/GenBank/DDBJ databases">
        <title>Genomic Encyclopedia of Type Strains, Phase IV (KMG-V): Genome sequencing to study the core and pangenomes of soil and plant-associated prokaryotes.</title>
        <authorList>
            <person name="Whitman W."/>
        </authorList>
    </citation>
    <scope>NUCLEOTIDE SEQUENCE [LARGE SCALE GENOMIC DNA]</scope>
    <source>
        <strain evidence="1 2">SEMIA 492</strain>
    </source>
</reference>
<comment type="caution">
    <text evidence="1">The sequence shown here is derived from an EMBL/GenBank/DDBJ whole genome shotgun (WGS) entry which is preliminary data.</text>
</comment>
<keyword evidence="2" id="KW-1185">Reference proteome</keyword>
<name>A0A7W7EIR4_9HYPH</name>
<evidence type="ECO:0000313" key="1">
    <source>
        <dbReference type="EMBL" id="MBB4566537.1"/>
    </source>
</evidence>
<accession>A0A7W7EIR4</accession>
<organism evidence="1 2">
    <name type="scientific">Rhizobium leucaenae</name>
    <dbReference type="NCBI Taxonomy" id="29450"/>
    <lineage>
        <taxon>Bacteria</taxon>
        <taxon>Pseudomonadati</taxon>
        <taxon>Pseudomonadota</taxon>
        <taxon>Alphaproteobacteria</taxon>
        <taxon>Hyphomicrobiales</taxon>
        <taxon>Rhizobiaceae</taxon>
        <taxon>Rhizobium/Agrobacterium group</taxon>
        <taxon>Rhizobium</taxon>
    </lineage>
</organism>
<dbReference type="OrthoDB" id="7432864at2"/>
<dbReference type="AlphaFoldDB" id="A0A7W7EIR4"/>
<dbReference type="Proteomes" id="UP000543836">
    <property type="component" value="Unassembled WGS sequence"/>
</dbReference>
<dbReference type="EMBL" id="JACIIG010000001">
    <property type="protein sequence ID" value="MBB4566537.1"/>
    <property type="molecule type" value="Genomic_DNA"/>
</dbReference>
<sequence length="147" mass="16787">MKYPDPAPGLVIRYPFLWSSEHEQAIYEATKDRPCAVVLATKIKDSSLVQTVVVPITHSKPADGDPTASIEIRSEICKKLGLDGEKHWVRLTELNRFVWPGYDLRERPDASGRVDYGFLPEAFFEQIRSAIVARSKMQKLRFTPRDQ</sequence>
<evidence type="ECO:0000313" key="2">
    <source>
        <dbReference type="Proteomes" id="UP000543836"/>
    </source>
</evidence>